<accession>A0A8S5RL93</accession>
<proteinExistence type="predicted"/>
<protein>
    <submittedName>
        <fullName evidence="1">Uncharacterized protein</fullName>
    </submittedName>
</protein>
<dbReference type="EMBL" id="BK059109">
    <property type="protein sequence ID" value="DAE31756.1"/>
    <property type="molecule type" value="Genomic_DNA"/>
</dbReference>
<sequence>MRYIDILVNFEREINKFNSPLDKPSTDESLFWLNQAVDKFVKTRFNGDLVHDTSYEETEKRRHDLIKLYKAKSYWYDNI</sequence>
<organism evidence="1">
    <name type="scientific">virus sp. ctBM815</name>
    <dbReference type="NCBI Taxonomy" id="2825806"/>
    <lineage>
        <taxon>Viruses</taxon>
    </lineage>
</organism>
<name>A0A8S5RL93_9VIRU</name>
<evidence type="ECO:0000313" key="1">
    <source>
        <dbReference type="EMBL" id="DAE31756.1"/>
    </source>
</evidence>
<reference evidence="1" key="1">
    <citation type="journal article" date="2021" name="Proc. Natl. Acad. Sci. U.S.A.">
        <title>A Catalog of Tens of Thousands of Viruses from Human Metagenomes Reveals Hidden Associations with Chronic Diseases.</title>
        <authorList>
            <person name="Tisza M.J."/>
            <person name="Buck C.B."/>
        </authorList>
    </citation>
    <scope>NUCLEOTIDE SEQUENCE</scope>
    <source>
        <strain evidence="1">CtBM815</strain>
    </source>
</reference>